<organism evidence="2 3">
    <name type="scientific">Treponema bryantii</name>
    <dbReference type="NCBI Taxonomy" id="163"/>
    <lineage>
        <taxon>Bacteria</taxon>
        <taxon>Pseudomonadati</taxon>
        <taxon>Spirochaetota</taxon>
        <taxon>Spirochaetia</taxon>
        <taxon>Spirochaetales</taxon>
        <taxon>Treponemataceae</taxon>
        <taxon>Treponema</taxon>
    </lineage>
</organism>
<sequence length="150" mass="17128">MKIIQKIINETLITFGILTAIFAILTFFIGDQAASVSTLFTCGNLAIPVKSIFQFFILSFLIALLKNFIYSNYMIKKLPRVLRQIFLFVLCFILLVFMILVCGWFSTDSKLPWLLTALAFVLSFSCTIIITTLLEKKDDDKMNSALEKFK</sequence>
<name>A0A1H9D8L4_9SPIR</name>
<evidence type="ECO:0000313" key="2">
    <source>
        <dbReference type="EMBL" id="SEQ09709.1"/>
    </source>
</evidence>
<dbReference type="RefSeq" id="WP_074641688.1">
    <property type="nucleotide sequence ID" value="NZ_FOFU01000002.1"/>
</dbReference>
<feature type="transmembrane region" description="Helical" evidence="1">
    <location>
        <begin position="85"/>
        <end position="107"/>
    </location>
</feature>
<keyword evidence="1" id="KW-1133">Transmembrane helix</keyword>
<dbReference type="InterPro" id="IPR021560">
    <property type="entry name" value="DUF3021"/>
</dbReference>
<dbReference type="eggNOG" id="ENOG5032X5D">
    <property type="taxonomic scope" value="Bacteria"/>
</dbReference>
<feature type="transmembrane region" description="Helical" evidence="1">
    <location>
        <begin position="45"/>
        <end position="65"/>
    </location>
</feature>
<dbReference type="AlphaFoldDB" id="A0A1H9D8L4"/>
<dbReference type="EMBL" id="FOFU01000002">
    <property type="protein sequence ID" value="SEQ09709.1"/>
    <property type="molecule type" value="Genomic_DNA"/>
</dbReference>
<evidence type="ECO:0000256" key="1">
    <source>
        <dbReference type="SAM" id="Phobius"/>
    </source>
</evidence>
<feature type="transmembrane region" description="Helical" evidence="1">
    <location>
        <begin position="12"/>
        <end position="30"/>
    </location>
</feature>
<evidence type="ECO:0000313" key="3">
    <source>
        <dbReference type="Proteomes" id="UP000182360"/>
    </source>
</evidence>
<dbReference type="Pfam" id="PF11457">
    <property type="entry name" value="DUF3021"/>
    <property type="match status" value="1"/>
</dbReference>
<keyword evidence="1" id="KW-0812">Transmembrane</keyword>
<reference evidence="2 3" key="1">
    <citation type="submission" date="2016-10" db="EMBL/GenBank/DDBJ databases">
        <authorList>
            <person name="de Groot N.N."/>
        </authorList>
    </citation>
    <scope>NUCLEOTIDE SEQUENCE [LARGE SCALE GENOMIC DNA]</scope>
    <source>
        <strain evidence="2 3">B25</strain>
    </source>
</reference>
<proteinExistence type="predicted"/>
<feature type="transmembrane region" description="Helical" evidence="1">
    <location>
        <begin position="113"/>
        <end position="134"/>
    </location>
</feature>
<keyword evidence="3" id="KW-1185">Reference proteome</keyword>
<protein>
    <submittedName>
        <fullName evidence="2">Uncharacterized protein</fullName>
    </submittedName>
</protein>
<accession>A0A1H9D8L4</accession>
<gene>
    <name evidence="2" type="ORF">SAMN04487977_102477</name>
</gene>
<keyword evidence="1" id="KW-0472">Membrane</keyword>
<dbReference type="Proteomes" id="UP000182360">
    <property type="component" value="Unassembled WGS sequence"/>
</dbReference>